<keyword evidence="2" id="KW-1185">Reference proteome</keyword>
<organism evidence="1 2">
    <name type="scientific">Caerostris extrusa</name>
    <name type="common">Bark spider</name>
    <name type="synonym">Caerostris bankana</name>
    <dbReference type="NCBI Taxonomy" id="172846"/>
    <lineage>
        <taxon>Eukaryota</taxon>
        <taxon>Metazoa</taxon>
        <taxon>Ecdysozoa</taxon>
        <taxon>Arthropoda</taxon>
        <taxon>Chelicerata</taxon>
        <taxon>Arachnida</taxon>
        <taxon>Araneae</taxon>
        <taxon>Araneomorphae</taxon>
        <taxon>Entelegynae</taxon>
        <taxon>Araneoidea</taxon>
        <taxon>Araneidae</taxon>
        <taxon>Caerostris</taxon>
    </lineage>
</organism>
<sequence>MRLFLMRLFLQVITVSISFLFVPSPHFFWKFSFIFKTNAQFYIQISNSLTAEEIYRVTALIGARISVEAAKAETGCPSVIVTKAFSIPEWHTIFQRCVKCAEPP</sequence>
<proteinExistence type="predicted"/>
<gene>
    <name evidence="1" type="ORF">CEXT_533621</name>
</gene>
<comment type="caution">
    <text evidence="1">The sequence shown here is derived from an EMBL/GenBank/DDBJ whole genome shotgun (WGS) entry which is preliminary data.</text>
</comment>
<evidence type="ECO:0000313" key="2">
    <source>
        <dbReference type="Proteomes" id="UP001054945"/>
    </source>
</evidence>
<dbReference type="AlphaFoldDB" id="A0AAV4NSA1"/>
<name>A0AAV4NSA1_CAEEX</name>
<protein>
    <submittedName>
        <fullName evidence="1">Uncharacterized protein</fullName>
    </submittedName>
</protein>
<evidence type="ECO:0000313" key="1">
    <source>
        <dbReference type="EMBL" id="GIX86796.1"/>
    </source>
</evidence>
<reference evidence="1 2" key="1">
    <citation type="submission" date="2021-06" db="EMBL/GenBank/DDBJ databases">
        <title>Caerostris extrusa draft genome.</title>
        <authorList>
            <person name="Kono N."/>
            <person name="Arakawa K."/>
        </authorList>
    </citation>
    <scope>NUCLEOTIDE SEQUENCE [LARGE SCALE GENOMIC DNA]</scope>
</reference>
<dbReference type="EMBL" id="BPLR01003619">
    <property type="protein sequence ID" value="GIX86796.1"/>
    <property type="molecule type" value="Genomic_DNA"/>
</dbReference>
<dbReference type="Proteomes" id="UP001054945">
    <property type="component" value="Unassembled WGS sequence"/>
</dbReference>
<accession>A0AAV4NSA1</accession>